<dbReference type="AlphaFoldDB" id="A0A448WCI0"/>
<accession>A0A448WCI0</accession>
<name>A0A448WCI0_9PLAT</name>
<reference evidence="1" key="1">
    <citation type="submission" date="2018-11" db="EMBL/GenBank/DDBJ databases">
        <authorList>
            <consortium name="Pathogen Informatics"/>
        </authorList>
    </citation>
    <scope>NUCLEOTIDE SEQUENCE</scope>
</reference>
<evidence type="ECO:0000313" key="2">
    <source>
        <dbReference type="Proteomes" id="UP000784294"/>
    </source>
</evidence>
<organism evidence="1 2">
    <name type="scientific">Protopolystoma xenopodis</name>
    <dbReference type="NCBI Taxonomy" id="117903"/>
    <lineage>
        <taxon>Eukaryota</taxon>
        <taxon>Metazoa</taxon>
        <taxon>Spiralia</taxon>
        <taxon>Lophotrochozoa</taxon>
        <taxon>Platyhelminthes</taxon>
        <taxon>Monogenea</taxon>
        <taxon>Polyopisthocotylea</taxon>
        <taxon>Polystomatidea</taxon>
        <taxon>Polystomatidae</taxon>
        <taxon>Protopolystoma</taxon>
    </lineage>
</organism>
<gene>
    <name evidence="1" type="ORF">PXEA_LOCUS1713</name>
</gene>
<dbReference type="EMBL" id="CAAALY010003548">
    <property type="protein sequence ID" value="VEL08273.1"/>
    <property type="molecule type" value="Genomic_DNA"/>
</dbReference>
<comment type="caution">
    <text evidence="1">The sequence shown here is derived from an EMBL/GenBank/DDBJ whole genome shotgun (WGS) entry which is preliminary data.</text>
</comment>
<keyword evidence="2" id="KW-1185">Reference proteome</keyword>
<proteinExistence type="predicted"/>
<dbReference type="Proteomes" id="UP000784294">
    <property type="component" value="Unassembled WGS sequence"/>
</dbReference>
<protein>
    <submittedName>
        <fullName evidence="1">Uncharacterized protein</fullName>
    </submittedName>
</protein>
<sequence length="137" mass="15429">MMDESSARSHQDRRTVSRGLLRTIHQPQIQGNPASPHHHGYVVWLRGLTTQVHLPQETRQDALLFLAPGIANRHQPSPAVVIRHLSLDQRHLLILFSAMVTDTNDSEARPTTIWSGHEQTLLAVAEMTTRRGNVQRG</sequence>
<evidence type="ECO:0000313" key="1">
    <source>
        <dbReference type="EMBL" id="VEL08273.1"/>
    </source>
</evidence>